<reference evidence="3 4" key="1">
    <citation type="submission" date="2021-03" db="EMBL/GenBank/DDBJ databases">
        <title>Whole genome shotgun sequence of Actinoplanes toevensis NBRC 105298.</title>
        <authorList>
            <person name="Komaki H."/>
            <person name="Tamura T."/>
        </authorList>
    </citation>
    <scope>NUCLEOTIDE SEQUENCE [LARGE SCALE GENOMIC DNA]</scope>
    <source>
        <strain evidence="3 4">NBRC 105298</strain>
    </source>
</reference>
<feature type="region of interest" description="Disordered" evidence="1">
    <location>
        <begin position="332"/>
        <end position="401"/>
    </location>
</feature>
<keyword evidence="4" id="KW-1185">Reference proteome</keyword>
<evidence type="ECO:0000313" key="3">
    <source>
        <dbReference type="EMBL" id="GIM94608.1"/>
    </source>
</evidence>
<feature type="transmembrane region" description="Helical" evidence="2">
    <location>
        <begin position="255"/>
        <end position="281"/>
    </location>
</feature>
<feature type="transmembrane region" description="Helical" evidence="2">
    <location>
        <begin position="97"/>
        <end position="116"/>
    </location>
</feature>
<dbReference type="RefSeq" id="WP_213010383.1">
    <property type="nucleotide sequence ID" value="NZ_BOQN01000084.1"/>
</dbReference>
<evidence type="ECO:0008006" key="5">
    <source>
        <dbReference type="Google" id="ProtNLM"/>
    </source>
</evidence>
<comment type="caution">
    <text evidence="3">The sequence shown here is derived from an EMBL/GenBank/DDBJ whole genome shotgun (WGS) entry which is preliminary data.</text>
</comment>
<feature type="compositionally biased region" description="Pro residues" evidence="1">
    <location>
        <begin position="292"/>
        <end position="306"/>
    </location>
</feature>
<organism evidence="3 4">
    <name type="scientific">Paractinoplanes toevensis</name>
    <dbReference type="NCBI Taxonomy" id="571911"/>
    <lineage>
        <taxon>Bacteria</taxon>
        <taxon>Bacillati</taxon>
        <taxon>Actinomycetota</taxon>
        <taxon>Actinomycetes</taxon>
        <taxon>Micromonosporales</taxon>
        <taxon>Micromonosporaceae</taxon>
        <taxon>Paractinoplanes</taxon>
    </lineage>
</organism>
<protein>
    <recommendedName>
        <fullName evidence="5">Integral membrane protein</fullName>
    </recommendedName>
</protein>
<dbReference type="Proteomes" id="UP000677082">
    <property type="component" value="Unassembled WGS sequence"/>
</dbReference>
<evidence type="ECO:0000256" key="1">
    <source>
        <dbReference type="SAM" id="MobiDB-lite"/>
    </source>
</evidence>
<feature type="transmembrane region" description="Helical" evidence="2">
    <location>
        <begin position="42"/>
        <end position="63"/>
    </location>
</feature>
<dbReference type="PANTHER" id="PTHR40761">
    <property type="entry name" value="CONSERVED INTEGRAL MEMBRANE ALANINE VALINE AND LEUCINE RICH PROTEIN-RELATED"/>
    <property type="match status" value="1"/>
</dbReference>
<proteinExistence type="predicted"/>
<feature type="transmembrane region" description="Helical" evidence="2">
    <location>
        <begin position="186"/>
        <end position="210"/>
    </location>
</feature>
<sequence>MTTMGWIALALTIFGAFAFAAASIFQAIGARRSTGMANTLRHPLYLLGTFLDLLAWGCSMVALSELAVYLVESVLAGSLAVTVVAARVILKSRLRGIDVVAVAVSVVALTVLAMSAGPQETVETSTMLRLAFCGAAVTIALLGWAATKFAPPGVVAGLAGLCLGGAALVGRALTFPEGAFDSLGSGVLTVLTSPLIGALLVFGVAGMVLYADALQRGSVGPVTAVLWIAEVIAPSAVAVTFLGDTVRPGWEMLSMGAGLVVVIMAVVLATAPATTATVMAADTSRPALEPAPARPALPAAPAPAAPAPAAVRPRSERIIWWGAPPIWVPPERRRPALSGQSAPALSWAPPERQPVWAQPQPSDADSTEIPRPAAPDFPAYPDVPRFPEPDRLRPWHDLPTT</sequence>
<accession>A0A919W7A1</accession>
<feature type="transmembrane region" description="Helical" evidence="2">
    <location>
        <begin position="154"/>
        <end position="174"/>
    </location>
</feature>
<dbReference type="AlphaFoldDB" id="A0A919W7A1"/>
<dbReference type="PANTHER" id="PTHR40761:SF1">
    <property type="entry name" value="CONSERVED INTEGRAL MEMBRANE ALANINE VALINE AND LEUCINE RICH PROTEIN-RELATED"/>
    <property type="match status" value="1"/>
</dbReference>
<dbReference type="EMBL" id="BOQN01000084">
    <property type="protein sequence ID" value="GIM94608.1"/>
    <property type="molecule type" value="Genomic_DNA"/>
</dbReference>
<feature type="compositionally biased region" description="Basic and acidic residues" evidence="1">
    <location>
        <begin position="385"/>
        <end position="401"/>
    </location>
</feature>
<keyword evidence="2" id="KW-1133">Transmembrane helix</keyword>
<feature type="transmembrane region" description="Helical" evidence="2">
    <location>
        <begin position="69"/>
        <end position="90"/>
    </location>
</feature>
<evidence type="ECO:0000313" key="4">
    <source>
        <dbReference type="Proteomes" id="UP000677082"/>
    </source>
</evidence>
<gene>
    <name evidence="3" type="ORF">Ato02nite_064010</name>
</gene>
<name>A0A919W7A1_9ACTN</name>
<evidence type="ECO:0000256" key="2">
    <source>
        <dbReference type="SAM" id="Phobius"/>
    </source>
</evidence>
<keyword evidence="2" id="KW-0812">Transmembrane</keyword>
<keyword evidence="2" id="KW-0472">Membrane</keyword>
<feature type="region of interest" description="Disordered" evidence="1">
    <location>
        <begin position="287"/>
        <end position="307"/>
    </location>
</feature>
<feature type="transmembrane region" description="Helical" evidence="2">
    <location>
        <begin position="128"/>
        <end position="147"/>
    </location>
</feature>
<feature type="transmembrane region" description="Helical" evidence="2">
    <location>
        <begin position="222"/>
        <end position="243"/>
    </location>
</feature>
<feature type="transmembrane region" description="Helical" evidence="2">
    <location>
        <begin position="6"/>
        <end position="30"/>
    </location>
</feature>